<evidence type="ECO:0000313" key="2">
    <source>
        <dbReference type="Proteomes" id="UP000635606"/>
    </source>
</evidence>
<dbReference type="AlphaFoldDB" id="A0A8J3ZKZ2"/>
<proteinExistence type="predicted"/>
<dbReference type="InterPro" id="IPR024411">
    <property type="entry name" value="Tail_terminator_phage"/>
</dbReference>
<accession>A0A8J3ZKZ2</accession>
<reference evidence="1" key="1">
    <citation type="submission" date="2021-01" db="EMBL/GenBank/DDBJ databases">
        <title>Whole genome shotgun sequence of Virgisporangium ochraceum NBRC 16418.</title>
        <authorList>
            <person name="Komaki H."/>
            <person name="Tamura T."/>
        </authorList>
    </citation>
    <scope>NUCLEOTIDE SEQUENCE</scope>
    <source>
        <strain evidence="1">NBRC 16418</strain>
    </source>
</reference>
<dbReference type="RefSeq" id="WP_203926227.1">
    <property type="nucleotide sequence ID" value="NZ_BOPH01000017.1"/>
</dbReference>
<name>A0A8J3ZKZ2_9ACTN</name>
<dbReference type="Proteomes" id="UP000635606">
    <property type="component" value="Unassembled WGS sequence"/>
</dbReference>
<evidence type="ECO:0000313" key="1">
    <source>
        <dbReference type="EMBL" id="GIJ66244.1"/>
    </source>
</evidence>
<sequence>MGWVNDLLEGLAQLLADEGVGTWRPTGVYQPTETGIYLAATPPDPARAIVLASYPVDDNVALPHVVTAVQVRTRAGPDPTAVHDLDDLVYEQLHGLTYQTFGTAHIKQMWRRSSAALGQVRDGRDLWEITSNYYADAARPTAHRPI</sequence>
<organism evidence="1 2">
    <name type="scientific">Virgisporangium ochraceum</name>
    <dbReference type="NCBI Taxonomy" id="65505"/>
    <lineage>
        <taxon>Bacteria</taxon>
        <taxon>Bacillati</taxon>
        <taxon>Actinomycetota</taxon>
        <taxon>Actinomycetes</taxon>
        <taxon>Micromonosporales</taxon>
        <taxon>Micromonosporaceae</taxon>
        <taxon>Virgisporangium</taxon>
    </lineage>
</organism>
<protein>
    <recommendedName>
        <fullName evidence="3">Tail terminator</fullName>
    </recommendedName>
</protein>
<comment type="caution">
    <text evidence="1">The sequence shown here is derived from an EMBL/GenBank/DDBJ whole genome shotgun (WGS) entry which is preliminary data.</text>
</comment>
<gene>
    <name evidence="1" type="ORF">Voc01_011610</name>
</gene>
<evidence type="ECO:0008006" key="3">
    <source>
        <dbReference type="Google" id="ProtNLM"/>
    </source>
</evidence>
<keyword evidence="2" id="KW-1185">Reference proteome</keyword>
<dbReference type="Pfam" id="PF12691">
    <property type="entry name" value="Phage_tail_terminator_6"/>
    <property type="match status" value="1"/>
</dbReference>
<dbReference type="EMBL" id="BOPH01000017">
    <property type="protein sequence ID" value="GIJ66244.1"/>
    <property type="molecule type" value="Genomic_DNA"/>
</dbReference>